<evidence type="ECO:0008006" key="3">
    <source>
        <dbReference type="Google" id="ProtNLM"/>
    </source>
</evidence>
<protein>
    <recommendedName>
        <fullName evidence="3">DUF1877 domain-containing protein</fullName>
    </recommendedName>
</protein>
<organism evidence="1 2">
    <name type="scientific">Microbacterium maritypicum MF109</name>
    <dbReference type="NCBI Taxonomy" id="1333857"/>
    <lineage>
        <taxon>Bacteria</taxon>
        <taxon>Bacillati</taxon>
        <taxon>Actinomycetota</taxon>
        <taxon>Actinomycetes</taxon>
        <taxon>Micrococcales</taxon>
        <taxon>Microbacteriaceae</taxon>
        <taxon>Microbacterium</taxon>
    </lineage>
</organism>
<proteinExistence type="predicted"/>
<evidence type="ECO:0000313" key="2">
    <source>
        <dbReference type="Proteomes" id="UP000016033"/>
    </source>
</evidence>
<accession>T5KSK4</accession>
<dbReference type="EMBL" id="ATAO01000088">
    <property type="protein sequence ID" value="EQM82989.1"/>
    <property type="molecule type" value="Genomic_DNA"/>
</dbReference>
<feature type="non-terminal residue" evidence="1">
    <location>
        <position position="1"/>
    </location>
</feature>
<comment type="caution">
    <text evidence="1">The sequence shown here is derived from an EMBL/GenBank/DDBJ whole genome shotgun (WGS) entry which is preliminary data.</text>
</comment>
<dbReference type="Proteomes" id="UP000016033">
    <property type="component" value="Unassembled WGS sequence"/>
</dbReference>
<reference evidence="1 2" key="1">
    <citation type="journal article" date="2013" name="Genome Announc.">
        <title>Whole-genome sequences of five oyster-associated bacteria show potential for crude oil hydrocarbon degradation.</title>
        <authorList>
            <person name="Chauhan A."/>
            <person name="Green S."/>
            <person name="Pathak A."/>
            <person name="Thomas J."/>
            <person name="Venkatramanan R."/>
        </authorList>
    </citation>
    <scope>NUCLEOTIDE SEQUENCE [LARGE SCALE GENOMIC DNA]</scope>
    <source>
        <strain evidence="1 2">MF109</strain>
    </source>
</reference>
<dbReference type="PATRIC" id="fig|1333857.3.peg.735"/>
<name>T5KSK4_MICMQ</name>
<sequence>MSDDYDRIVITVTDALAAALAAADDVRLAEVAEPWSQTEELEGADPAQLAAFARDLAALARRAAASDHRLYCWTSI</sequence>
<gene>
    <name evidence="1" type="ORF">L687_20105</name>
</gene>
<dbReference type="RefSeq" id="WP_021198719.1">
    <property type="nucleotide sequence ID" value="NZ_ATAO01000088.1"/>
</dbReference>
<dbReference type="AlphaFoldDB" id="T5KSK4"/>
<evidence type="ECO:0000313" key="1">
    <source>
        <dbReference type="EMBL" id="EQM82989.1"/>
    </source>
</evidence>